<dbReference type="Gene3D" id="3.40.50.360">
    <property type="match status" value="1"/>
</dbReference>
<dbReference type="STRING" id="36745.CLSAP_51310"/>
<proteinExistence type="predicted"/>
<organism evidence="2 3">
    <name type="scientific">Clostridium saccharoperbutylacetonicum N1-4(HMT)</name>
    <dbReference type="NCBI Taxonomy" id="931276"/>
    <lineage>
        <taxon>Bacteria</taxon>
        <taxon>Bacillati</taxon>
        <taxon>Bacillota</taxon>
        <taxon>Clostridia</taxon>
        <taxon>Eubacteriales</taxon>
        <taxon>Clostridiaceae</taxon>
        <taxon>Clostridium</taxon>
    </lineage>
</organism>
<dbReference type="GO" id="GO:0016491">
    <property type="term" value="F:oxidoreductase activity"/>
    <property type="evidence" value="ECO:0007669"/>
    <property type="project" value="InterPro"/>
</dbReference>
<name>M1MMK0_9CLOT</name>
<dbReference type="KEGG" id="csr:Cspa_c53840"/>
<evidence type="ECO:0000313" key="2">
    <source>
        <dbReference type="EMBL" id="AGF59129.1"/>
    </source>
</evidence>
<dbReference type="Proteomes" id="UP000011728">
    <property type="component" value="Chromosome"/>
</dbReference>
<feature type="domain" description="NADPH-dependent FMN reductase-like" evidence="1">
    <location>
        <begin position="20"/>
        <end position="150"/>
    </location>
</feature>
<dbReference type="AlphaFoldDB" id="M1MMK0"/>
<dbReference type="SUPFAM" id="SSF52218">
    <property type="entry name" value="Flavoproteins"/>
    <property type="match status" value="1"/>
</dbReference>
<dbReference type="EMBL" id="CP004121">
    <property type="protein sequence ID" value="AGF59129.1"/>
    <property type="molecule type" value="Genomic_DNA"/>
</dbReference>
<dbReference type="HOGENOM" id="CLU_1183368_0_0_9"/>
<evidence type="ECO:0000313" key="3">
    <source>
        <dbReference type="Proteomes" id="UP000011728"/>
    </source>
</evidence>
<gene>
    <name evidence="2" type="ORF">Cspa_c53840</name>
</gene>
<sequence>MIVLNITIIYDNKNNAFNCVQLLLHNLKINVDLEVTEFYLSGNHGTLKKLSYIENFNSPSPDMDTFKKIITSLKKSDLFIIASQISNCDISIGMKNFFYNLSQYFIDAKIKSLIHNKIGIVVSTTAGAGLFYNTNLLKKNLNLLGMNYIFKFHETLYETNWNDINLKTKMKINKNAFNITYKILNLYNNLHSVGSQFFNKKICMPNIHLVHPAKNNIIDVSCLEKQDHYLHKHM</sequence>
<keyword evidence="3" id="KW-1185">Reference proteome</keyword>
<dbReference type="eggNOG" id="COG0655">
    <property type="taxonomic scope" value="Bacteria"/>
</dbReference>
<reference evidence="2 3" key="1">
    <citation type="submission" date="2013-02" db="EMBL/GenBank/DDBJ databases">
        <title>Genome sequence of Clostridium saccharoperbutylacetonicum N1-4(HMT).</title>
        <authorList>
            <person name="Poehlein A."/>
            <person name="Daniel R."/>
        </authorList>
    </citation>
    <scope>NUCLEOTIDE SEQUENCE [LARGE SCALE GENOMIC DNA]</scope>
    <source>
        <strain evidence="3">N1-4(HMT)</strain>
    </source>
</reference>
<dbReference type="InterPro" id="IPR005025">
    <property type="entry name" value="FMN_Rdtase-like_dom"/>
</dbReference>
<dbReference type="PATRIC" id="fig|931276.5.peg.5439"/>
<dbReference type="InterPro" id="IPR029039">
    <property type="entry name" value="Flavoprotein-like_sf"/>
</dbReference>
<dbReference type="Pfam" id="PF03358">
    <property type="entry name" value="FMN_red"/>
    <property type="match status" value="1"/>
</dbReference>
<evidence type="ECO:0000259" key="1">
    <source>
        <dbReference type="Pfam" id="PF03358"/>
    </source>
</evidence>
<dbReference type="RefSeq" id="WP_015395436.1">
    <property type="nucleotide sequence ID" value="NC_020291.1"/>
</dbReference>
<accession>M1MMK0</accession>
<protein>
    <submittedName>
        <fullName evidence="2">NADPH-dependent FMN reductase</fullName>
    </submittedName>
</protein>